<evidence type="ECO:0000256" key="5">
    <source>
        <dbReference type="ARBA" id="ARBA00023136"/>
    </source>
</evidence>
<keyword evidence="5 6" id="KW-0472">Membrane</keyword>
<reference evidence="7" key="1">
    <citation type="journal article" date="2013" name="Genome Announc.">
        <title>Draft Genome Sequence of Loktanella cinnabarina LL-001T, Isolated from Deep-Sea Floor Sediment.</title>
        <authorList>
            <person name="Nishi S."/>
            <person name="Tsubouchi T."/>
            <person name="Takaki Y."/>
            <person name="Koyanagi R."/>
            <person name="Satoh N."/>
            <person name="Maruyama T."/>
            <person name="Hatada Y."/>
        </authorList>
    </citation>
    <scope>NUCLEOTIDE SEQUENCE [LARGE SCALE GENOMIC DNA]</scope>
    <source>
        <strain evidence="7">LL-001</strain>
    </source>
</reference>
<dbReference type="EMBL" id="BATB01000030">
    <property type="protein sequence ID" value="GAD56175.1"/>
    <property type="molecule type" value="Genomic_DNA"/>
</dbReference>
<keyword evidence="4 6" id="KW-1133">Transmembrane helix</keyword>
<keyword evidence="8" id="KW-1185">Reference proteome</keyword>
<dbReference type="AlphaFoldDB" id="U2Z459"/>
<dbReference type="PANTHER" id="PTHR33931:SF2">
    <property type="entry name" value="HOLIN-LIKE PROTEIN CIDA"/>
    <property type="match status" value="1"/>
</dbReference>
<dbReference type="STRING" id="1337093.MBELCI_2227"/>
<sequence>MIVNLVVLLACQLAGEVAARGLGLPIPGPVIGMALLFAAFILQPRLAQRIAATTSALLAHLSLLFVPAGVGVVGHLDTLGRDGVALMAALLLSTVAAILAGVYVFLAVARLTGASE</sequence>
<accession>U2Z459</accession>
<gene>
    <name evidence="7" type="ORF">MBELCI_2227</name>
</gene>
<feature type="transmembrane region" description="Helical" evidence="6">
    <location>
        <begin position="85"/>
        <end position="109"/>
    </location>
</feature>
<dbReference type="RefSeq" id="WP_021694276.1">
    <property type="nucleotide sequence ID" value="NZ_BATB01000030.1"/>
</dbReference>
<evidence type="ECO:0000256" key="3">
    <source>
        <dbReference type="ARBA" id="ARBA00022692"/>
    </source>
</evidence>
<protein>
    <submittedName>
        <fullName evidence="7">Antiholin-like protein LrgA</fullName>
    </submittedName>
</protein>
<comment type="subcellular location">
    <subcellularLocation>
        <location evidence="1">Cell membrane</location>
        <topology evidence="1">Multi-pass membrane protein</topology>
    </subcellularLocation>
</comment>
<comment type="caution">
    <text evidence="7">The sequence shown here is derived from an EMBL/GenBank/DDBJ whole genome shotgun (WGS) entry which is preliminary data.</text>
</comment>
<keyword evidence="2" id="KW-1003">Cell membrane</keyword>
<organism evidence="7 8">
    <name type="scientific">Limimaricola cinnabarinus LL-001</name>
    <dbReference type="NCBI Taxonomy" id="1337093"/>
    <lineage>
        <taxon>Bacteria</taxon>
        <taxon>Pseudomonadati</taxon>
        <taxon>Pseudomonadota</taxon>
        <taxon>Alphaproteobacteria</taxon>
        <taxon>Rhodobacterales</taxon>
        <taxon>Paracoccaceae</taxon>
        <taxon>Limimaricola</taxon>
    </lineage>
</organism>
<feature type="transmembrane region" description="Helical" evidence="6">
    <location>
        <begin position="29"/>
        <end position="47"/>
    </location>
</feature>
<proteinExistence type="predicted"/>
<dbReference type="Pfam" id="PF03788">
    <property type="entry name" value="LrgA"/>
    <property type="match status" value="1"/>
</dbReference>
<dbReference type="PANTHER" id="PTHR33931">
    <property type="entry name" value="HOLIN-LIKE PROTEIN CIDA-RELATED"/>
    <property type="match status" value="1"/>
</dbReference>
<feature type="transmembrane region" description="Helical" evidence="6">
    <location>
        <begin position="54"/>
        <end position="73"/>
    </location>
</feature>
<evidence type="ECO:0000256" key="2">
    <source>
        <dbReference type="ARBA" id="ARBA00022475"/>
    </source>
</evidence>
<name>U2Z459_9RHOB</name>
<evidence type="ECO:0000256" key="1">
    <source>
        <dbReference type="ARBA" id="ARBA00004651"/>
    </source>
</evidence>
<dbReference type="OrthoDB" id="385012at2"/>
<evidence type="ECO:0000313" key="7">
    <source>
        <dbReference type="EMBL" id="GAD56175.1"/>
    </source>
</evidence>
<evidence type="ECO:0000256" key="6">
    <source>
        <dbReference type="SAM" id="Phobius"/>
    </source>
</evidence>
<dbReference type="GO" id="GO:0005886">
    <property type="term" value="C:plasma membrane"/>
    <property type="evidence" value="ECO:0007669"/>
    <property type="project" value="UniProtKB-SubCell"/>
</dbReference>
<dbReference type="InterPro" id="IPR005538">
    <property type="entry name" value="LrgA/CidA"/>
</dbReference>
<keyword evidence="3 6" id="KW-0812">Transmembrane</keyword>
<dbReference type="Proteomes" id="UP000016566">
    <property type="component" value="Unassembled WGS sequence"/>
</dbReference>
<dbReference type="eggNOG" id="COG1380">
    <property type="taxonomic scope" value="Bacteria"/>
</dbReference>
<evidence type="ECO:0000256" key="4">
    <source>
        <dbReference type="ARBA" id="ARBA00022989"/>
    </source>
</evidence>
<evidence type="ECO:0000313" key="8">
    <source>
        <dbReference type="Proteomes" id="UP000016566"/>
    </source>
</evidence>